<dbReference type="SUPFAM" id="SSF116842">
    <property type="entry name" value="XseB-like"/>
    <property type="match status" value="1"/>
</dbReference>
<organism evidence="2 3">
    <name type="scientific">Oceanotoga teriensis</name>
    <dbReference type="NCBI Taxonomy" id="515440"/>
    <lineage>
        <taxon>Bacteria</taxon>
        <taxon>Thermotogati</taxon>
        <taxon>Thermotogota</taxon>
        <taxon>Thermotogae</taxon>
        <taxon>Petrotogales</taxon>
        <taxon>Petrotogaceae</taxon>
        <taxon>Oceanotoga</taxon>
    </lineage>
</organism>
<dbReference type="RefSeq" id="WP_109606463.1">
    <property type="nucleotide sequence ID" value="NZ_JAMHJO010000006.1"/>
</dbReference>
<feature type="coiled-coil region" evidence="1">
    <location>
        <begin position="53"/>
        <end position="80"/>
    </location>
</feature>
<proteinExistence type="predicted"/>
<evidence type="ECO:0000313" key="2">
    <source>
        <dbReference type="EMBL" id="PWJ87009.1"/>
    </source>
</evidence>
<evidence type="ECO:0000256" key="1">
    <source>
        <dbReference type="SAM" id="Coils"/>
    </source>
</evidence>
<name>A0AA45C4P8_9BACT</name>
<dbReference type="EMBL" id="QGGI01000027">
    <property type="protein sequence ID" value="PWJ87009.1"/>
    <property type="molecule type" value="Genomic_DNA"/>
</dbReference>
<evidence type="ECO:0000313" key="3">
    <source>
        <dbReference type="Proteomes" id="UP000245921"/>
    </source>
</evidence>
<keyword evidence="3" id="KW-1185">Reference proteome</keyword>
<sequence length="83" mass="9924">MDDILNIKKSDMKKMSFNKLVENLESINEYFQSTQELDIEKGLELYKKSLDFIVIAKEKLTNLEEEKRKIDEIYDNLFNDKNT</sequence>
<dbReference type="AlphaFoldDB" id="A0AA45C4P8"/>
<accession>A0AA45C4P8</accession>
<dbReference type="GO" id="GO:0006308">
    <property type="term" value="P:DNA catabolic process"/>
    <property type="evidence" value="ECO:0007669"/>
    <property type="project" value="InterPro"/>
</dbReference>
<gene>
    <name evidence="2" type="ORF">C7380_12714</name>
</gene>
<dbReference type="GO" id="GO:0009318">
    <property type="term" value="C:exodeoxyribonuclease VII complex"/>
    <property type="evidence" value="ECO:0007669"/>
    <property type="project" value="InterPro"/>
</dbReference>
<keyword evidence="1" id="KW-0175">Coiled coil</keyword>
<reference evidence="2 3" key="1">
    <citation type="submission" date="2018-05" db="EMBL/GenBank/DDBJ databases">
        <title>Genomic Encyclopedia of Type Strains, Phase IV (KMG-IV): sequencing the most valuable type-strain genomes for metagenomic binning, comparative biology and taxonomic classification.</title>
        <authorList>
            <person name="Goeker M."/>
        </authorList>
    </citation>
    <scope>NUCLEOTIDE SEQUENCE [LARGE SCALE GENOMIC DNA]</scope>
    <source>
        <strain evidence="2 3">DSM 24906</strain>
    </source>
</reference>
<protein>
    <submittedName>
        <fullName evidence="2">Uncharacterized protein</fullName>
    </submittedName>
</protein>
<dbReference type="GO" id="GO:0008855">
    <property type="term" value="F:exodeoxyribonuclease VII activity"/>
    <property type="evidence" value="ECO:0007669"/>
    <property type="project" value="InterPro"/>
</dbReference>
<dbReference type="InterPro" id="IPR037004">
    <property type="entry name" value="Exonuc_VII_ssu_sf"/>
</dbReference>
<dbReference type="Proteomes" id="UP000245921">
    <property type="component" value="Unassembled WGS sequence"/>
</dbReference>
<comment type="caution">
    <text evidence="2">The sequence shown here is derived from an EMBL/GenBank/DDBJ whole genome shotgun (WGS) entry which is preliminary data.</text>
</comment>